<reference evidence="2" key="1">
    <citation type="journal article" date="2020" name="MBio">
        <title>Horizontal gene transfer to a defensive symbiont with a reduced genome amongst a multipartite beetle microbiome.</title>
        <authorList>
            <person name="Waterworth S.C."/>
            <person name="Florez L.V."/>
            <person name="Rees E.R."/>
            <person name="Hertweck C."/>
            <person name="Kaltenpoth M."/>
            <person name="Kwan J.C."/>
        </authorList>
    </citation>
    <scope>NUCLEOTIDE SEQUENCE [LARGE SCALE GENOMIC DNA]</scope>
</reference>
<protein>
    <submittedName>
        <fullName evidence="1">Uncharacterized protein</fullName>
    </submittedName>
</protein>
<dbReference type="EMBL" id="WNDS01000001">
    <property type="protein sequence ID" value="KAF1017687.1"/>
    <property type="molecule type" value="Genomic_DNA"/>
</dbReference>
<sequence>MRWVRGGYRYITSLDKRFFISKANVRGSSVYTLTDGDERVCVERGEGAKERCMQRAEELAAAVAGQVRSFEHGKGGTRLASGQS</sequence>
<accession>A0A7V8FKH5</accession>
<dbReference type="Proteomes" id="UP000487117">
    <property type="component" value="Unassembled WGS sequence"/>
</dbReference>
<organism evidence="1 2">
    <name type="scientific">Stenotrophomonas maltophilia</name>
    <name type="common">Pseudomonas maltophilia</name>
    <name type="synonym">Xanthomonas maltophilia</name>
    <dbReference type="NCBI Taxonomy" id="40324"/>
    <lineage>
        <taxon>Bacteria</taxon>
        <taxon>Pseudomonadati</taxon>
        <taxon>Pseudomonadota</taxon>
        <taxon>Gammaproteobacteria</taxon>
        <taxon>Lysobacterales</taxon>
        <taxon>Lysobacteraceae</taxon>
        <taxon>Stenotrophomonas</taxon>
        <taxon>Stenotrophomonas maltophilia group</taxon>
    </lineage>
</organism>
<gene>
    <name evidence="1" type="ORF">GAK31_00955</name>
</gene>
<comment type="caution">
    <text evidence="1">The sequence shown here is derived from an EMBL/GenBank/DDBJ whole genome shotgun (WGS) entry which is preliminary data.</text>
</comment>
<evidence type="ECO:0000313" key="1">
    <source>
        <dbReference type="EMBL" id="KAF1017687.1"/>
    </source>
</evidence>
<evidence type="ECO:0000313" key="2">
    <source>
        <dbReference type="Proteomes" id="UP000487117"/>
    </source>
</evidence>
<dbReference type="AlphaFoldDB" id="A0A7V8FKH5"/>
<proteinExistence type="predicted"/>
<name>A0A7V8FKH5_STEMA</name>